<dbReference type="PANTHER" id="PTHR43433">
    <property type="entry name" value="HYDROLASE, ALPHA/BETA FOLD FAMILY PROTEIN"/>
    <property type="match status" value="1"/>
</dbReference>
<evidence type="ECO:0000313" key="2">
    <source>
        <dbReference type="EMBL" id="NYH93262.1"/>
    </source>
</evidence>
<dbReference type="Proteomes" id="UP000579605">
    <property type="component" value="Unassembled WGS sequence"/>
</dbReference>
<dbReference type="InterPro" id="IPR029058">
    <property type="entry name" value="AB_hydrolase_fold"/>
</dbReference>
<dbReference type="SUPFAM" id="SSF53474">
    <property type="entry name" value="alpha/beta-Hydrolases"/>
    <property type="match status" value="1"/>
</dbReference>
<keyword evidence="3" id="KW-1185">Reference proteome</keyword>
<proteinExistence type="predicted"/>
<dbReference type="GO" id="GO:0046503">
    <property type="term" value="P:glycerolipid catabolic process"/>
    <property type="evidence" value="ECO:0007669"/>
    <property type="project" value="TreeGrafter"/>
</dbReference>
<dbReference type="EMBL" id="JACBZH010000001">
    <property type="protein sequence ID" value="NYH93262.1"/>
    <property type="molecule type" value="Genomic_DNA"/>
</dbReference>
<dbReference type="Pfam" id="PF00561">
    <property type="entry name" value="Abhydrolase_1"/>
    <property type="match status" value="1"/>
</dbReference>
<sequence length="314" mass="34158">MTSQNAGPVATRPRRTAGTLEVPGAHLYYETWGFERRDAPLLLMIPGGLGDAGFFSSVGPALANDYRVATYDRRGNSRSTVATPYPEARIDEQTADALALLDLLGDPGHDDRSRAEDEGEREPAPAYVFGGSGGAIIGLDLVARHPHRVHTLVAHEPPVVTVLPDAAEHLARFEEIRGLHRTEGTEKAMAAFVADYAGGDEQDFEYDPELPPDRDIERRFAGNFDTFMGTELLPFVRFEPDLAALRTAANAGTRLVLAGGERSSAHYPYRASATLAERLGPEYAEFVEFPGDHSGYLGRPRAFAEKLRAVLRAG</sequence>
<dbReference type="Gene3D" id="3.40.50.1820">
    <property type="entry name" value="alpha/beta hydrolase"/>
    <property type="match status" value="1"/>
</dbReference>
<accession>A0A852ZNY6</accession>
<evidence type="ECO:0000313" key="3">
    <source>
        <dbReference type="Proteomes" id="UP000579605"/>
    </source>
</evidence>
<dbReference type="GO" id="GO:0004806">
    <property type="term" value="F:triacylglycerol lipase activity"/>
    <property type="evidence" value="ECO:0007669"/>
    <property type="project" value="TreeGrafter"/>
</dbReference>
<feature type="domain" description="AB hydrolase-1" evidence="1">
    <location>
        <begin position="40"/>
        <end position="106"/>
    </location>
</feature>
<dbReference type="InterPro" id="IPR050471">
    <property type="entry name" value="AB_hydrolase"/>
</dbReference>
<dbReference type="InterPro" id="IPR000073">
    <property type="entry name" value="AB_hydrolase_1"/>
</dbReference>
<dbReference type="RefSeq" id="WP_179790812.1">
    <property type="nucleotide sequence ID" value="NZ_BAAARR010000045.1"/>
</dbReference>
<reference evidence="2 3" key="1">
    <citation type="submission" date="2020-07" db="EMBL/GenBank/DDBJ databases">
        <title>Sequencing the genomes of 1000 actinobacteria strains.</title>
        <authorList>
            <person name="Klenk H.-P."/>
        </authorList>
    </citation>
    <scope>NUCLEOTIDE SEQUENCE [LARGE SCALE GENOMIC DNA]</scope>
    <source>
        <strain evidence="2 3">DSM 18448</strain>
    </source>
</reference>
<protein>
    <submittedName>
        <fullName evidence="2">Pimeloyl-ACP methyl ester carboxylesterase</fullName>
    </submittedName>
</protein>
<gene>
    <name evidence="2" type="ORF">F4554_005900</name>
</gene>
<comment type="caution">
    <text evidence="2">The sequence shown here is derived from an EMBL/GenBank/DDBJ whole genome shotgun (WGS) entry which is preliminary data.</text>
</comment>
<name>A0A852ZNY6_9ACTN</name>
<dbReference type="PANTHER" id="PTHR43433:SF5">
    <property type="entry name" value="AB HYDROLASE-1 DOMAIN-CONTAINING PROTEIN"/>
    <property type="match status" value="1"/>
</dbReference>
<evidence type="ECO:0000259" key="1">
    <source>
        <dbReference type="Pfam" id="PF00561"/>
    </source>
</evidence>
<dbReference type="AlphaFoldDB" id="A0A852ZNY6"/>
<organism evidence="2 3">
    <name type="scientific">Actinopolymorpha rutila</name>
    <dbReference type="NCBI Taxonomy" id="446787"/>
    <lineage>
        <taxon>Bacteria</taxon>
        <taxon>Bacillati</taxon>
        <taxon>Actinomycetota</taxon>
        <taxon>Actinomycetes</taxon>
        <taxon>Propionibacteriales</taxon>
        <taxon>Actinopolymorphaceae</taxon>
        <taxon>Actinopolymorpha</taxon>
    </lineage>
</organism>